<evidence type="ECO:0000256" key="1">
    <source>
        <dbReference type="SAM" id="MobiDB-lite"/>
    </source>
</evidence>
<feature type="domain" description="SCP" evidence="3">
    <location>
        <begin position="204"/>
        <end position="317"/>
    </location>
</feature>
<organism evidence="4 5">
    <name type="scientific">Streptomyces coeruleoprunus</name>
    <dbReference type="NCBI Taxonomy" id="285563"/>
    <lineage>
        <taxon>Bacteria</taxon>
        <taxon>Bacillati</taxon>
        <taxon>Actinomycetota</taxon>
        <taxon>Actinomycetes</taxon>
        <taxon>Kitasatosporales</taxon>
        <taxon>Streptomycetaceae</taxon>
        <taxon>Streptomyces</taxon>
    </lineage>
</organism>
<proteinExistence type="predicted"/>
<keyword evidence="2" id="KW-0812">Transmembrane</keyword>
<feature type="region of interest" description="Disordered" evidence="1">
    <location>
        <begin position="1"/>
        <end position="43"/>
    </location>
</feature>
<feature type="compositionally biased region" description="Low complexity" evidence="1">
    <location>
        <begin position="127"/>
        <end position="174"/>
    </location>
</feature>
<keyword evidence="2" id="KW-0472">Membrane</keyword>
<sequence length="321" mass="32880">MQHHPFDEPGQDQQQDGRPRGRHRTGRRAAAAPAGAPRRHAKRRWTYQGIGTVVAGAVAVAAVATGTLVLGGTDSGILATGTDAPTHPGGHDRTRNGGGSGNGSGTPTPEAGRPTQGTLLKEPSPNASASSSGAAPSGTSTATPTAGATATGSAPATASPTARRATTGAAAPTKRPVPPKTRPTPQPGAAGGAAGEYVRSVVALANAERAKAGCSPLRVNSSLQAAAQRHADDMAARNYYEHDSPEGRNAGDRMQAAGYRWRTWGENIHRGPKAPAAAMRDWMSSPGHRENILNCKFKDIGVGVNLRANGPWWVQNFGTAG</sequence>
<keyword evidence="5" id="KW-1185">Reference proteome</keyword>
<dbReference type="RefSeq" id="WP_345686864.1">
    <property type="nucleotide sequence ID" value="NZ_BAABIT010000001.1"/>
</dbReference>
<feature type="compositionally biased region" description="Pro residues" evidence="1">
    <location>
        <begin position="175"/>
        <end position="186"/>
    </location>
</feature>
<dbReference type="Pfam" id="PF00188">
    <property type="entry name" value="CAP"/>
    <property type="match status" value="1"/>
</dbReference>
<evidence type="ECO:0000313" key="4">
    <source>
        <dbReference type="EMBL" id="MFC5024021.1"/>
    </source>
</evidence>
<dbReference type="PANTHER" id="PTHR31157:SF1">
    <property type="entry name" value="SCP DOMAIN-CONTAINING PROTEIN"/>
    <property type="match status" value="1"/>
</dbReference>
<dbReference type="InterPro" id="IPR035940">
    <property type="entry name" value="CAP_sf"/>
</dbReference>
<dbReference type="CDD" id="cd05379">
    <property type="entry name" value="CAP_bacterial"/>
    <property type="match status" value="1"/>
</dbReference>
<protein>
    <submittedName>
        <fullName evidence="4">CAP domain-containing protein</fullName>
    </submittedName>
</protein>
<evidence type="ECO:0000256" key="2">
    <source>
        <dbReference type="SAM" id="Phobius"/>
    </source>
</evidence>
<dbReference type="InterPro" id="IPR014044">
    <property type="entry name" value="CAP_dom"/>
</dbReference>
<dbReference type="PANTHER" id="PTHR31157">
    <property type="entry name" value="SCP DOMAIN-CONTAINING PROTEIN"/>
    <property type="match status" value="1"/>
</dbReference>
<evidence type="ECO:0000313" key="5">
    <source>
        <dbReference type="Proteomes" id="UP001595829"/>
    </source>
</evidence>
<dbReference type="EMBL" id="JBHSJD010000013">
    <property type="protein sequence ID" value="MFC5024021.1"/>
    <property type="molecule type" value="Genomic_DNA"/>
</dbReference>
<name>A0ABV9XI43_9ACTN</name>
<accession>A0ABV9XI43</accession>
<evidence type="ECO:0000259" key="3">
    <source>
        <dbReference type="Pfam" id="PF00188"/>
    </source>
</evidence>
<feature type="transmembrane region" description="Helical" evidence="2">
    <location>
        <begin position="47"/>
        <end position="70"/>
    </location>
</feature>
<keyword evidence="2" id="KW-1133">Transmembrane helix</keyword>
<dbReference type="Gene3D" id="3.40.33.10">
    <property type="entry name" value="CAP"/>
    <property type="match status" value="1"/>
</dbReference>
<gene>
    <name evidence="4" type="ORF">ACFPM3_17965</name>
</gene>
<comment type="caution">
    <text evidence="4">The sequence shown here is derived from an EMBL/GenBank/DDBJ whole genome shotgun (WGS) entry which is preliminary data.</text>
</comment>
<dbReference type="Proteomes" id="UP001595829">
    <property type="component" value="Unassembled WGS sequence"/>
</dbReference>
<dbReference type="SUPFAM" id="SSF55797">
    <property type="entry name" value="PR-1-like"/>
    <property type="match status" value="1"/>
</dbReference>
<feature type="region of interest" description="Disordered" evidence="1">
    <location>
        <begin position="79"/>
        <end position="192"/>
    </location>
</feature>
<reference evidence="5" key="1">
    <citation type="journal article" date="2019" name="Int. J. Syst. Evol. Microbiol.">
        <title>The Global Catalogue of Microorganisms (GCM) 10K type strain sequencing project: providing services to taxonomists for standard genome sequencing and annotation.</title>
        <authorList>
            <consortium name="The Broad Institute Genomics Platform"/>
            <consortium name="The Broad Institute Genome Sequencing Center for Infectious Disease"/>
            <person name="Wu L."/>
            <person name="Ma J."/>
        </authorList>
    </citation>
    <scope>NUCLEOTIDE SEQUENCE [LARGE SCALE GENOMIC DNA]</scope>
    <source>
        <strain evidence="5">CGMCC 4.1648</strain>
    </source>
</reference>